<dbReference type="PANTHER" id="PTHR13696">
    <property type="entry name" value="P-LOOP CONTAINING NUCLEOSIDE TRIPHOSPHATE HYDROLASE"/>
    <property type="match status" value="1"/>
</dbReference>
<gene>
    <name evidence="3" type="ORF">JTBM06_V1_740002</name>
</gene>
<reference evidence="3" key="1">
    <citation type="submission" date="2019-07" db="EMBL/GenBank/DDBJ databases">
        <authorList>
            <person name="Weber M."/>
            <person name="Kostadinov I."/>
            <person name="Kostadinov D I."/>
        </authorList>
    </citation>
    <scope>NUCLEOTIDE SEQUENCE</scope>
    <source>
        <strain evidence="3">Gfbio:sag-sample-m06:053724c1-46a9-4a36-b237-ea2bf867836b</strain>
    </source>
</reference>
<organism evidence="3">
    <name type="scientific">uncultured Woeseiaceae bacterium</name>
    <dbReference type="NCBI Taxonomy" id="1983305"/>
    <lineage>
        <taxon>Bacteria</taxon>
        <taxon>Pseudomonadati</taxon>
        <taxon>Pseudomonadota</taxon>
        <taxon>Gammaproteobacteria</taxon>
        <taxon>Woeseiales</taxon>
        <taxon>Woeseiaceae</taxon>
        <taxon>environmental samples</taxon>
    </lineage>
</organism>
<evidence type="ECO:0000259" key="2">
    <source>
        <dbReference type="Pfam" id="PF13614"/>
    </source>
</evidence>
<sequence>MTRIIAVANQKGGVGKTTTCVNLAASLAATQRRVLLVDMDPQGNATMGCGIDKMELERTTCDVLLGEESAADTIVSVPTGGFALLPGNEDLTLAEIKLLQEMGREMRLRKALAPVRGLYDFILIDCPPSINMLTVNALTAADGVLIPMQCEYYALEGLSSLLNTIEQVRSTVNPELEVFGLLRTMVDPRINLSNEVSDQLIEHFSDKVFRTVVPRNVRLAEAPSFGRPVLYHDKASRGALAYLALAGEILRREDARQLKAG</sequence>
<comment type="similarity">
    <text evidence="1">To B.subtilis soj.</text>
</comment>
<protein>
    <recommendedName>
        <fullName evidence="2">AAA domain-containing protein</fullName>
    </recommendedName>
</protein>
<dbReference type="SUPFAM" id="SSF52540">
    <property type="entry name" value="P-loop containing nucleoside triphosphate hydrolases"/>
    <property type="match status" value="1"/>
</dbReference>
<dbReference type="Gene3D" id="3.40.50.300">
    <property type="entry name" value="P-loop containing nucleotide triphosphate hydrolases"/>
    <property type="match status" value="1"/>
</dbReference>
<dbReference type="InterPro" id="IPR025669">
    <property type="entry name" value="AAA_dom"/>
</dbReference>
<dbReference type="InterPro" id="IPR027417">
    <property type="entry name" value="P-loop_NTPase"/>
</dbReference>
<dbReference type="InterPro" id="IPR050678">
    <property type="entry name" value="DNA_Partitioning_ATPase"/>
</dbReference>
<dbReference type="PANTHER" id="PTHR13696:SF52">
    <property type="entry name" value="PARA FAMILY PROTEIN CT_582"/>
    <property type="match status" value="1"/>
</dbReference>
<dbReference type="FunFam" id="3.40.50.300:FF:000285">
    <property type="entry name" value="Sporulation initiation inhibitor Soj"/>
    <property type="match status" value="1"/>
</dbReference>
<feature type="domain" description="AAA" evidence="2">
    <location>
        <begin position="3"/>
        <end position="178"/>
    </location>
</feature>
<evidence type="ECO:0000313" key="3">
    <source>
        <dbReference type="EMBL" id="VUX56375.1"/>
    </source>
</evidence>
<evidence type="ECO:0000256" key="1">
    <source>
        <dbReference type="ARBA" id="ARBA00060876"/>
    </source>
</evidence>
<dbReference type="Pfam" id="PF13614">
    <property type="entry name" value="AAA_31"/>
    <property type="match status" value="1"/>
</dbReference>
<dbReference type="CDD" id="cd02042">
    <property type="entry name" value="ParAB_family"/>
    <property type="match status" value="1"/>
</dbReference>
<proteinExistence type="predicted"/>
<dbReference type="PIRSF" id="PIRSF009320">
    <property type="entry name" value="Nuc_binding_HP_1000"/>
    <property type="match status" value="1"/>
</dbReference>
<name>A0A7D9H6I2_9GAMM</name>
<dbReference type="AlphaFoldDB" id="A0A7D9H6I2"/>
<dbReference type="EMBL" id="LR633967">
    <property type="protein sequence ID" value="VUX56375.1"/>
    <property type="molecule type" value="Genomic_DNA"/>
</dbReference>
<accession>A0A7D9H6I2</accession>